<name>A0ABT2RX81_9FIRM</name>
<keyword evidence="2" id="KW-0812">Transmembrane</keyword>
<dbReference type="RefSeq" id="WP_158363408.1">
    <property type="nucleotide sequence ID" value="NZ_JAOQKC010000009.1"/>
</dbReference>
<feature type="transmembrane region" description="Helical" evidence="2">
    <location>
        <begin position="319"/>
        <end position="336"/>
    </location>
</feature>
<reference evidence="3 4" key="1">
    <citation type="journal article" date="2021" name="ISME Commun">
        <title>Automated analysis of genomic sequences facilitates high-throughput and comprehensive description of bacteria.</title>
        <authorList>
            <person name="Hitch T.C.A."/>
        </authorList>
    </citation>
    <scope>NUCLEOTIDE SEQUENCE [LARGE SCALE GENOMIC DNA]</scope>
    <source>
        <strain evidence="3 4">Sanger_04</strain>
    </source>
</reference>
<evidence type="ECO:0000256" key="2">
    <source>
        <dbReference type="SAM" id="Phobius"/>
    </source>
</evidence>
<proteinExistence type="predicted"/>
<evidence type="ECO:0000313" key="3">
    <source>
        <dbReference type="EMBL" id="MCU6696932.1"/>
    </source>
</evidence>
<comment type="caution">
    <text evidence="3">The sequence shown here is derived from an EMBL/GenBank/DDBJ whole genome shotgun (WGS) entry which is preliminary data.</text>
</comment>
<sequence length="342" mass="37800">MKYSSDPKLHAISDELYEEDNWKLTLLDADKSVKDATLTCAETKAGTGLRQYQISCTYKGKAEDKLSIMVTDKAYNAEGAQSLCYGYVNPKNNNNMYEVIPATGQSPDEDGTGQGDLRVDLEITQDAPIASGGIYNTKKELLDAPGIFSEAEKAAIAEGKEAKVWVEITKTDLAEEEKAAFEQEAKKTAGENTRLVYFSAELFRQIGESVERISEPGAKIRLIIRIPDELVNTDSTISREYFILRMHDGELTVLNGSFDKDTREYTFETDKFSDYAIVCKDTRIETKLNDRKNDSKGSSGGSSKAPVTSANTGDRNQPLAWMILAVAATGIIVAAIRRKKRQ</sequence>
<dbReference type="EMBL" id="JAOQKC010000009">
    <property type="protein sequence ID" value="MCU6696932.1"/>
    <property type="molecule type" value="Genomic_DNA"/>
</dbReference>
<organism evidence="3 4">
    <name type="scientific">Laedolimicola ammoniilytica</name>
    <dbReference type="NCBI Taxonomy" id="2981771"/>
    <lineage>
        <taxon>Bacteria</taxon>
        <taxon>Bacillati</taxon>
        <taxon>Bacillota</taxon>
        <taxon>Clostridia</taxon>
        <taxon>Lachnospirales</taxon>
        <taxon>Lachnospiraceae</taxon>
        <taxon>Laedolimicola</taxon>
    </lineage>
</organism>
<keyword evidence="2" id="KW-0472">Membrane</keyword>
<keyword evidence="4" id="KW-1185">Reference proteome</keyword>
<dbReference type="Proteomes" id="UP001652461">
    <property type="component" value="Unassembled WGS sequence"/>
</dbReference>
<protein>
    <submittedName>
        <fullName evidence="3">Uncharacterized protein</fullName>
    </submittedName>
</protein>
<accession>A0ABT2RX81</accession>
<feature type="region of interest" description="Disordered" evidence="1">
    <location>
        <begin position="289"/>
        <end position="313"/>
    </location>
</feature>
<gene>
    <name evidence="3" type="ORF">OCV63_08485</name>
</gene>
<keyword evidence="2" id="KW-1133">Transmembrane helix</keyword>
<evidence type="ECO:0000256" key="1">
    <source>
        <dbReference type="SAM" id="MobiDB-lite"/>
    </source>
</evidence>
<evidence type="ECO:0000313" key="4">
    <source>
        <dbReference type="Proteomes" id="UP001652461"/>
    </source>
</evidence>